<evidence type="ECO:0000313" key="2">
    <source>
        <dbReference type="Proteomes" id="UP000031368"/>
    </source>
</evidence>
<evidence type="ECO:0000313" key="1">
    <source>
        <dbReference type="EMBL" id="AJD42102.1"/>
    </source>
</evidence>
<sequence>MSVLHKSMAAGLMALTLTGTSLIPATPADARDDFWGGVAAGAIGGILLSHAVRPYPGYGYYPGPYYGAYSGAYYGADSGPYYGAYSRPYYRPYYSPYPVYRSYYRPYRPYYRSYYRPYPAYYRNYGYCGVERRYDHRADVWVRVRVCPGY</sequence>
<keyword evidence="2" id="KW-1185">Reference proteome</keyword>
<dbReference type="RefSeq" id="WP_082046542.1">
    <property type="nucleotide sequence ID" value="NZ_CP006877.1"/>
</dbReference>
<proteinExistence type="predicted"/>
<protein>
    <submittedName>
        <fullName evidence="1">Uncharacterized protein</fullName>
    </submittedName>
</protein>
<dbReference type="AlphaFoldDB" id="A0A0B4X6I7"/>
<dbReference type="HOGENOM" id="CLU_1863571_0_0_5"/>
<organism evidence="1 2">
    <name type="scientific">Rhizobium gallicum bv. gallicum R602sp</name>
    <dbReference type="NCBI Taxonomy" id="1041138"/>
    <lineage>
        <taxon>Bacteria</taxon>
        <taxon>Pseudomonadati</taxon>
        <taxon>Pseudomonadota</taxon>
        <taxon>Alphaproteobacteria</taxon>
        <taxon>Hyphomicrobiales</taxon>
        <taxon>Rhizobiaceae</taxon>
        <taxon>Rhizobium/Agrobacterium group</taxon>
        <taxon>Rhizobium</taxon>
    </lineage>
</organism>
<name>A0A0B4X6I7_9HYPH</name>
<dbReference type="KEGG" id="rga:RGR602_CH02782"/>
<accession>A0A0B4X6I7</accession>
<dbReference type="EMBL" id="CP006877">
    <property type="protein sequence ID" value="AJD42102.1"/>
    <property type="molecule type" value="Genomic_DNA"/>
</dbReference>
<dbReference type="Proteomes" id="UP000031368">
    <property type="component" value="Chromosome"/>
</dbReference>
<reference evidence="1 2" key="1">
    <citation type="submission" date="2013-11" db="EMBL/GenBank/DDBJ databases">
        <title>Complete genome sequence of Rhizobium gallicum bv. gallicum R602.</title>
        <authorList>
            <person name="Bustos P."/>
            <person name="Santamaria R.I."/>
            <person name="Lozano L."/>
            <person name="Acosta J.L."/>
            <person name="Ormeno-Orrillo E."/>
            <person name="Rogel M.A."/>
            <person name="Romero D."/>
            <person name="Cevallos M.A."/>
            <person name="Martinez-Romero E."/>
            <person name="Gonzalez V."/>
        </authorList>
    </citation>
    <scope>NUCLEOTIDE SEQUENCE [LARGE SCALE GENOMIC DNA]</scope>
    <source>
        <strain evidence="1 2">R602</strain>
    </source>
</reference>
<gene>
    <name evidence="1" type="ORF">RGR602_CH02782</name>
</gene>